<dbReference type="RefSeq" id="XP_041441460.1">
    <property type="nucleotide sequence ID" value="XM_041585526.1"/>
</dbReference>
<evidence type="ECO:0000313" key="6">
    <source>
        <dbReference type="Proteomes" id="UP000186698"/>
    </source>
</evidence>
<keyword evidence="1" id="KW-0479">Metal-binding</keyword>
<dbReference type="SUPFAM" id="SSF57850">
    <property type="entry name" value="RING/U-box"/>
    <property type="match status" value="1"/>
</dbReference>
<proteinExistence type="predicted"/>
<feature type="domain" description="RING-type" evidence="5">
    <location>
        <begin position="4"/>
        <end position="48"/>
    </location>
</feature>
<evidence type="ECO:0000259" key="5">
    <source>
        <dbReference type="PROSITE" id="PS50089"/>
    </source>
</evidence>
<reference evidence="7" key="1">
    <citation type="submission" date="2025-08" db="UniProtKB">
        <authorList>
            <consortium name="RefSeq"/>
        </authorList>
    </citation>
    <scope>IDENTIFICATION</scope>
    <source>
        <strain evidence="7">J_2021</strain>
        <tissue evidence="7">Erythrocytes</tissue>
    </source>
</reference>
<dbReference type="InterPro" id="IPR017907">
    <property type="entry name" value="Znf_RING_CS"/>
</dbReference>
<accession>A0A8J1MK94</accession>
<protein>
    <submittedName>
        <fullName evidence="7">E3 ubiquitin-protein ligase RNF182-like</fullName>
    </submittedName>
</protein>
<dbReference type="GeneID" id="121401190"/>
<dbReference type="OrthoDB" id="6105938at2759"/>
<dbReference type="PROSITE" id="PS50089">
    <property type="entry name" value="ZF_RING_2"/>
    <property type="match status" value="1"/>
</dbReference>
<evidence type="ECO:0000256" key="4">
    <source>
        <dbReference type="PROSITE-ProRule" id="PRU00175"/>
    </source>
</evidence>
<evidence type="ECO:0000256" key="1">
    <source>
        <dbReference type="ARBA" id="ARBA00022723"/>
    </source>
</evidence>
<dbReference type="InterPro" id="IPR013083">
    <property type="entry name" value="Znf_RING/FYVE/PHD"/>
</dbReference>
<dbReference type="KEGG" id="xla:121401190"/>
<dbReference type="GO" id="GO:0008270">
    <property type="term" value="F:zinc ion binding"/>
    <property type="evidence" value="ECO:0007669"/>
    <property type="project" value="UniProtKB-KW"/>
</dbReference>
<keyword evidence="3" id="KW-0862">Zinc</keyword>
<sequence length="105" mass="11779">MEECGICCYEYGQGREAQALKGCVHVICASCLLQMVDKSGTVMCPYCRAISALPSDQLDRLCGGSEKEQSHTCWLKRFFYPAKRHQASRGQGHLLNRTTIRSLFT</sequence>
<evidence type="ECO:0000313" key="7">
    <source>
        <dbReference type="RefSeq" id="XP_041441460.1"/>
    </source>
</evidence>
<keyword evidence="6" id="KW-1185">Reference proteome</keyword>
<dbReference type="Pfam" id="PF13639">
    <property type="entry name" value="zf-RING_2"/>
    <property type="match status" value="1"/>
</dbReference>
<evidence type="ECO:0000256" key="2">
    <source>
        <dbReference type="ARBA" id="ARBA00022771"/>
    </source>
</evidence>
<dbReference type="InterPro" id="IPR001841">
    <property type="entry name" value="Znf_RING"/>
</dbReference>
<keyword evidence="2 4" id="KW-0863">Zinc-finger</keyword>
<name>A0A8J1MK94_XENLA</name>
<dbReference type="Proteomes" id="UP000186698">
    <property type="component" value="Chromosome 3L"/>
</dbReference>
<dbReference type="AlphaFoldDB" id="A0A8J1MK94"/>
<evidence type="ECO:0000256" key="3">
    <source>
        <dbReference type="ARBA" id="ARBA00022833"/>
    </source>
</evidence>
<dbReference type="PROSITE" id="PS00518">
    <property type="entry name" value="ZF_RING_1"/>
    <property type="match status" value="1"/>
</dbReference>
<gene>
    <name evidence="7" type="primary">LOC121401190</name>
</gene>
<dbReference type="Gene3D" id="3.30.40.10">
    <property type="entry name" value="Zinc/RING finger domain, C3HC4 (zinc finger)"/>
    <property type="match status" value="1"/>
</dbReference>
<organism evidence="6 7">
    <name type="scientific">Xenopus laevis</name>
    <name type="common">African clawed frog</name>
    <dbReference type="NCBI Taxonomy" id="8355"/>
    <lineage>
        <taxon>Eukaryota</taxon>
        <taxon>Metazoa</taxon>
        <taxon>Chordata</taxon>
        <taxon>Craniata</taxon>
        <taxon>Vertebrata</taxon>
        <taxon>Euteleostomi</taxon>
        <taxon>Amphibia</taxon>
        <taxon>Batrachia</taxon>
        <taxon>Anura</taxon>
        <taxon>Pipoidea</taxon>
        <taxon>Pipidae</taxon>
        <taxon>Xenopodinae</taxon>
        <taxon>Xenopus</taxon>
        <taxon>Xenopus</taxon>
    </lineage>
</organism>